<evidence type="ECO:0000256" key="1">
    <source>
        <dbReference type="SAM" id="MobiDB-lite"/>
    </source>
</evidence>
<dbReference type="Proteomes" id="UP000275267">
    <property type="component" value="Unassembled WGS sequence"/>
</dbReference>
<evidence type="ECO:0000313" key="4">
    <source>
        <dbReference type="Proteomes" id="UP000275267"/>
    </source>
</evidence>
<proteinExistence type="predicted"/>
<reference evidence="4" key="1">
    <citation type="journal article" date="2019" name="Nat. Commun.">
        <title>The genome of broomcorn millet.</title>
        <authorList>
            <person name="Zou C."/>
            <person name="Miki D."/>
            <person name="Li D."/>
            <person name="Tang Q."/>
            <person name="Xiao L."/>
            <person name="Rajput S."/>
            <person name="Deng P."/>
            <person name="Jia W."/>
            <person name="Huang R."/>
            <person name="Zhang M."/>
            <person name="Sun Y."/>
            <person name="Hu J."/>
            <person name="Fu X."/>
            <person name="Schnable P.S."/>
            <person name="Li F."/>
            <person name="Zhang H."/>
            <person name="Feng B."/>
            <person name="Zhu X."/>
            <person name="Liu R."/>
            <person name="Schnable J.C."/>
            <person name="Zhu J.-K."/>
            <person name="Zhang H."/>
        </authorList>
    </citation>
    <scope>NUCLEOTIDE SEQUENCE [LARGE SCALE GENOMIC DNA]</scope>
</reference>
<gene>
    <name evidence="3" type="ORF">C2845_PM10G11770</name>
</gene>
<name>A0A3L6PG26_PANMI</name>
<keyword evidence="2" id="KW-0812">Transmembrane</keyword>
<keyword evidence="2" id="KW-1133">Transmembrane helix</keyword>
<keyword evidence="2" id="KW-0472">Membrane</keyword>
<dbReference type="PANTHER" id="PTHR33026">
    <property type="entry name" value="OS06G0360600 PROTEIN"/>
    <property type="match status" value="1"/>
</dbReference>
<dbReference type="AlphaFoldDB" id="A0A3L6PG26"/>
<keyword evidence="4" id="KW-1185">Reference proteome</keyword>
<feature type="transmembrane region" description="Helical" evidence="2">
    <location>
        <begin position="226"/>
        <end position="247"/>
    </location>
</feature>
<accession>A0A3L6PG26</accession>
<comment type="caution">
    <text evidence="3">The sequence shown here is derived from an EMBL/GenBank/DDBJ whole genome shotgun (WGS) entry which is preliminary data.</text>
</comment>
<evidence type="ECO:0000313" key="3">
    <source>
        <dbReference type="EMBL" id="RLM55234.1"/>
    </source>
</evidence>
<protein>
    <submittedName>
        <fullName evidence="3">Uncharacterized protein</fullName>
    </submittedName>
</protein>
<organism evidence="3 4">
    <name type="scientific">Panicum miliaceum</name>
    <name type="common">Proso millet</name>
    <name type="synonym">Broomcorn millet</name>
    <dbReference type="NCBI Taxonomy" id="4540"/>
    <lineage>
        <taxon>Eukaryota</taxon>
        <taxon>Viridiplantae</taxon>
        <taxon>Streptophyta</taxon>
        <taxon>Embryophyta</taxon>
        <taxon>Tracheophyta</taxon>
        <taxon>Spermatophyta</taxon>
        <taxon>Magnoliopsida</taxon>
        <taxon>Liliopsida</taxon>
        <taxon>Poales</taxon>
        <taxon>Poaceae</taxon>
        <taxon>PACMAD clade</taxon>
        <taxon>Panicoideae</taxon>
        <taxon>Panicodae</taxon>
        <taxon>Paniceae</taxon>
        <taxon>Panicinae</taxon>
        <taxon>Panicum</taxon>
        <taxon>Panicum sect. Panicum</taxon>
    </lineage>
</organism>
<dbReference type="EMBL" id="PQIB02000018">
    <property type="protein sequence ID" value="RLM55234.1"/>
    <property type="molecule type" value="Genomic_DNA"/>
</dbReference>
<feature type="region of interest" description="Disordered" evidence="1">
    <location>
        <begin position="168"/>
        <end position="188"/>
    </location>
</feature>
<dbReference type="PANTHER" id="PTHR33026:SF7">
    <property type="entry name" value="OS03G0100275 PROTEIN"/>
    <property type="match status" value="1"/>
</dbReference>
<sequence length="267" mass="29980">MWFYIRNPARGPLPRFTDTIPLNADAWKWGCPSEYRPMIDEVVRVIGERVSAGLSGAWLVRAFPERRVQSLKKRDHPLSLYRGSDDPTHEGPDDLPVEVDQRMAEVFAGGVTTSTARCPDPFDASRHPNLVSPSRLAAGLHFPLLACMFREVPVAQGLGRAKDRSFRVPRATQEAPPARPSNWPRRRQGRRIGTAVRLDASSASSAGLGAIRRTERMTLPMRKTTMALLLPWKAFLTISLVVLTRGLRRFMPTQQVEPEERQAPPTR</sequence>
<dbReference type="STRING" id="4540.A0A3L6PG26"/>
<evidence type="ECO:0000256" key="2">
    <source>
        <dbReference type="SAM" id="Phobius"/>
    </source>
</evidence>